<dbReference type="CDD" id="cd01450">
    <property type="entry name" value="vWFA_subfamily_ECM"/>
    <property type="match status" value="1"/>
</dbReference>
<dbReference type="PANTHER" id="PTHR24020">
    <property type="entry name" value="COLLAGEN ALPHA"/>
    <property type="match status" value="1"/>
</dbReference>
<dbReference type="InterPro" id="IPR050525">
    <property type="entry name" value="ECM_Assembly_Org"/>
</dbReference>
<keyword evidence="2" id="KW-1133">Transmembrane helix</keyword>
<evidence type="ECO:0000256" key="1">
    <source>
        <dbReference type="SAM" id="MobiDB-lite"/>
    </source>
</evidence>
<feature type="transmembrane region" description="Helical" evidence="2">
    <location>
        <begin position="12"/>
        <end position="35"/>
    </location>
</feature>
<feature type="domain" description="VWFA" evidence="3">
    <location>
        <begin position="329"/>
        <end position="503"/>
    </location>
</feature>
<keyword evidence="4" id="KW-1185">Reference proteome</keyword>
<organism evidence="4 5">
    <name type="scientific">Loa loa</name>
    <name type="common">Eye worm</name>
    <name type="synonym">Filaria loa</name>
    <dbReference type="NCBI Taxonomy" id="7209"/>
    <lineage>
        <taxon>Eukaryota</taxon>
        <taxon>Metazoa</taxon>
        <taxon>Ecdysozoa</taxon>
        <taxon>Nematoda</taxon>
        <taxon>Chromadorea</taxon>
        <taxon>Rhabditida</taxon>
        <taxon>Spirurina</taxon>
        <taxon>Spiruromorpha</taxon>
        <taxon>Filarioidea</taxon>
        <taxon>Onchocercidae</taxon>
        <taxon>Loa</taxon>
    </lineage>
</organism>
<dbReference type="PANTHER" id="PTHR24020:SF84">
    <property type="entry name" value="VWFA DOMAIN-CONTAINING PROTEIN"/>
    <property type="match status" value="1"/>
</dbReference>
<dbReference type="SMART" id="SM00327">
    <property type="entry name" value="VWA"/>
    <property type="match status" value="2"/>
</dbReference>
<protein>
    <submittedName>
        <fullName evidence="5">Collagen alpha-1(XII) chain</fullName>
    </submittedName>
</protein>
<feature type="compositionally biased region" description="Basic residues" evidence="1">
    <location>
        <begin position="254"/>
        <end position="268"/>
    </location>
</feature>
<dbReference type="Proteomes" id="UP000095285">
    <property type="component" value="Unassembled WGS sequence"/>
</dbReference>
<evidence type="ECO:0000256" key="2">
    <source>
        <dbReference type="SAM" id="Phobius"/>
    </source>
</evidence>
<dbReference type="InterPro" id="IPR036465">
    <property type="entry name" value="vWFA_dom_sf"/>
</dbReference>
<reference evidence="5" key="2">
    <citation type="submission" date="2016-11" db="UniProtKB">
        <authorList>
            <consortium name="WormBaseParasite"/>
        </authorList>
    </citation>
    <scope>IDENTIFICATION</scope>
</reference>
<reference evidence="4" key="1">
    <citation type="submission" date="2012-04" db="EMBL/GenBank/DDBJ databases">
        <title>The Genome Sequence of Loa loa.</title>
        <authorList>
            <consortium name="The Broad Institute Genome Sequencing Platform"/>
            <consortium name="Broad Institute Genome Sequencing Center for Infectious Disease"/>
            <person name="Nutman T.B."/>
            <person name="Fink D.L."/>
            <person name="Russ C."/>
            <person name="Young S."/>
            <person name="Zeng Q."/>
            <person name="Gargeya S."/>
            <person name="Alvarado L."/>
            <person name="Berlin A."/>
            <person name="Chapman S.B."/>
            <person name="Chen Z."/>
            <person name="Freedman E."/>
            <person name="Gellesch M."/>
            <person name="Goldberg J."/>
            <person name="Griggs A."/>
            <person name="Gujja S."/>
            <person name="Heilman E.R."/>
            <person name="Heiman D."/>
            <person name="Howarth C."/>
            <person name="Mehta T."/>
            <person name="Neiman D."/>
            <person name="Pearson M."/>
            <person name="Roberts A."/>
            <person name="Saif S."/>
            <person name="Shea T."/>
            <person name="Shenoy N."/>
            <person name="Sisk P."/>
            <person name="Stolte C."/>
            <person name="Sykes S."/>
            <person name="White J."/>
            <person name="Yandava C."/>
            <person name="Haas B."/>
            <person name="Henn M.R."/>
            <person name="Nusbaum C."/>
            <person name="Birren B."/>
        </authorList>
    </citation>
    <scope>NUCLEOTIDE SEQUENCE [LARGE SCALE GENOMIC DNA]</scope>
</reference>
<dbReference type="Pfam" id="PF00092">
    <property type="entry name" value="VWA"/>
    <property type="match status" value="2"/>
</dbReference>
<keyword evidence="2" id="KW-0472">Membrane</keyword>
<evidence type="ECO:0000313" key="4">
    <source>
        <dbReference type="Proteomes" id="UP000095285"/>
    </source>
</evidence>
<feature type="region of interest" description="Disordered" evidence="1">
    <location>
        <begin position="248"/>
        <end position="272"/>
    </location>
</feature>
<dbReference type="AlphaFoldDB" id="A0A1I7VQU0"/>
<dbReference type="InterPro" id="IPR002035">
    <property type="entry name" value="VWF_A"/>
</dbReference>
<dbReference type="SUPFAM" id="SSF53300">
    <property type="entry name" value="vWA-like"/>
    <property type="match status" value="2"/>
</dbReference>
<accession>A0A1I7VQU0</accession>
<evidence type="ECO:0000313" key="5">
    <source>
        <dbReference type="WBParaSite" id="EN70_5211"/>
    </source>
</evidence>
<keyword evidence="2" id="KW-0812">Transmembrane</keyword>
<dbReference type="Gene3D" id="3.40.50.410">
    <property type="entry name" value="von Willebrand factor, type A domain"/>
    <property type="match status" value="2"/>
</dbReference>
<dbReference type="PROSITE" id="PS50234">
    <property type="entry name" value="VWFA"/>
    <property type="match status" value="2"/>
</dbReference>
<proteinExistence type="predicted"/>
<dbReference type="WBParaSite" id="EN70_5211">
    <property type="protein sequence ID" value="EN70_5211"/>
    <property type="gene ID" value="EN70_5211"/>
</dbReference>
<name>A0A1I7VQU0_LOALO</name>
<feature type="domain" description="VWFA" evidence="3">
    <location>
        <begin position="46"/>
        <end position="222"/>
    </location>
</feature>
<dbReference type="STRING" id="7209.A0A1I7VQU0"/>
<evidence type="ECO:0000259" key="3">
    <source>
        <dbReference type="PROSITE" id="PS50234"/>
    </source>
</evidence>
<sequence>MIAFGTTGTISVIVIASVVEMTISSAQCFWFILLLQAIEHSKPCADIVFVLDGSGSVKQQFKQMINMVSDLAKQFDIEKRGHRIAILEFSSKAILSKWLRYPFDHIKTNSDMEKVIQNLPHIHGTTDTGRALGVVLQEFLPQHRSGSLFLIFVITDGYYRDTEEVQQNVASLVAKPNVQLFVATASKLHNMQGLLLLVNNDSSHIVANTNFLNISQNILKPYNECFDLGTSFIQKKIISSPTIINNTSTSTTTTKHRINGQRNVRKKAKYSENLGSKSDSLAEFASRPVRFVDTSSKRTVNFSTLPTVSTITTRNIPMKFDIKPGCLLDVVFLMDFSGGVSDKRDVYIDFVSILIRSLDLNRTSAHVAAIYYSGPKRARTLFHLRKHSRTEEAIKDLHQAPSNGGTTRTGEAIYYAINEFSEKFGARKGAKKMIIIFTDGYSQDNPAEASRAAHIKGIELKAVSVEDENVPPDTKQIIAITGDPSDTYSSKDFKKLQSLFGEYSRRCKL</sequence>
<dbReference type="eggNOG" id="ENOG502SQGN">
    <property type="taxonomic scope" value="Eukaryota"/>
</dbReference>